<proteinExistence type="predicted"/>
<sequence>MPVDELPLSLEQLCEQAGIPWRPPIDHFVPLTSVRVILHIGCLYLPDKSIASQSSAPSETDSSDGEQSSALQMKPDKHELESHSTRPFQKTMSLASLVTSEFDPVALCAKEAINRDPDALPSAVIAKRRTDAQLATLEGLPHDQLELVRHYHRMFVRFIAQETLHALRDIKPVTTPLLNQVWHTIATTFDDDAPLDRYAFSHNKMNFEFLISTVDEAKRRHAVTLAMSELLKLDSSHTGYPLGQLHRMGDVVYMRDVRSRSERNDAGARLRARALSDAQSKAKSRVRGAGRSSMRSGVSSKKSSLADLADAIPSWFLIKPMTSLDGVRILTHNYSAVTDEAASNVLAVMRQLLIVALKAANTRLLLEEMADTHMFPDLLVLPDDIIQANSNYMGATQLRGPHAADSQATARDELMAGSGHGRLSASPSALQLAMAAAAEGRA</sequence>
<feature type="non-terminal residue" evidence="1">
    <location>
        <position position="442"/>
    </location>
</feature>
<dbReference type="EMBL" id="JANBVB010002150">
    <property type="protein sequence ID" value="KAJ2887788.1"/>
    <property type="molecule type" value="Genomic_DNA"/>
</dbReference>
<comment type="caution">
    <text evidence="1">The sequence shown here is derived from an EMBL/GenBank/DDBJ whole genome shotgun (WGS) entry which is preliminary data.</text>
</comment>
<gene>
    <name evidence="1" type="ORF">IWW38_005065</name>
</gene>
<reference evidence="1" key="1">
    <citation type="submission" date="2022-07" db="EMBL/GenBank/DDBJ databases">
        <title>Phylogenomic reconstructions and comparative analyses of Kickxellomycotina fungi.</title>
        <authorList>
            <person name="Reynolds N.K."/>
            <person name="Stajich J.E."/>
            <person name="Barry K."/>
            <person name="Grigoriev I.V."/>
            <person name="Crous P."/>
            <person name="Smith M.E."/>
        </authorList>
    </citation>
    <scope>NUCLEOTIDE SEQUENCE</scope>
    <source>
        <strain evidence="1">CBS 190363</strain>
    </source>
</reference>
<accession>A0ACC1LXM6</accession>
<evidence type="ECO:0000313" key="1">
    <source>
        <dbReference type="EMBL" id="KAJ2887788.1"/>
    </source>
</evidence>
<evidence type="ECO:0000313" key="2">
    <source>
        <dbReference type="Proteomes" id="UP001139981"/>
    </source>
</evidence>
<keyword evidence="2" id="KW-1185">Reference proteome</keyword>
<name>A0ACC1LXM6_9FUNG</name>
<organism evidence="1 2">
    <name type="scientific">Coemansia aciculifera</name>
    <dbReference type="NCBI Taxonomy" id="417176"/>
    <lineage>
        <taxon>Eukaryota</taxon>
        <taxon>Fungi</taxon>
        <taxon>Fungi incertae sedis</taxon>
        <taxon>Zoopagomycota</taxon>
        <taxon>Kickxellomycotina</taxon>
        <taxon>Kickxellomycetes</taxon>
        <taxon>Kickxellales</taxon>
        <taxon>Kickxellaceae</taxon>
        <taxon>Coemansia</taxon>
    </lineage>
</organism>
<protein>
    <submittedName>
        <fullName evidence="1">Uncharacterized protein</fullName>
    </submittedName>
</protein>
<dbReference type="Proteomes" id="UP001139981">
    <property type="component" value="Unassembled WGS sequence"/>
</dbReference>